<feature type="compositionally biased region" description="Basic and acidic residues" evidence="1">
    <location>
        <begin position="194"/>
        <end position="207"/>
    </location>
</feature>
<feature type="region of interest" description="Disordered" evidence="1">
    <location>
        <begin position="1"/>
        <end position="170"/>
    </location>
</feature>
<name>A0A540LFX0_MALBA</name>
<feature type="region of interest" description="Disordered" evidence="1">
    <location>
        <begin position="304"/>
        <end position="327"/>
    </location>
</feature>
<feature type="compositionally biased region" description="Polar residues" evidence="1">
    <location>
        <begin position="53"/>
        <end position="66"/>
    </location>
</feature>
<evidence type="ECO:0000313" key="2">
    <source>
        <dbReference type="EMBL" id="TQD85368.1"/>
    </source>
</evidence>
<comment type="caution">
    <text evidence="2">The sequence shown here is derived from an EMBL/GenBank/DDBJ whole genome shotgun (WGS) entry which is preliminary data.</text>
</comment>
<feature type="compositionally biased region" description="Basic and acidic residues" evidence="1">
    <location>
        <begin position="304"/>
        <end position="314"/>
    </location>
</feature>
<dbReference type="EMBL" id="VIEB01000599">
    <property type="protein sequence ID" value="TQD85368.1"/>
    <property type="molecule type" value="Genomic_DNA"/>
</dbReference>
<reference evidence="2 3" key="1">
    <citation type="journal article" date="2019" name="G3 (Bethesda)">
        <title>Sequencing of a Wild Apple (Malus baccata) Genome Unravels the Differences Between Cultivated and Wild Apple Species Regarding Disease Resistance and Cold Tolerance.</title>
        <authorList>
            <person name="Chen X."/>
        </authorList>
    </citation>
    <scope>NUCLEOTIDE SEQUENCE [LARGE SCALE GENOMIC DNA]</scope>
    <source>
        <strain evidence="3">cv. Shandingzi</strain>
        <tissue evidence="2">Leaves</tissue>
    </source>
</reference>
<feature type="compositionally biased region" description="Basic residues" evidence="1">
    <location>
        <begin position="1"/>
        <end position="30"/>
    </location>
</feature>
<feature type="region of interest" description="Disordered" evidence="1">
    <location>
        <begin position="240"/>
        <end position="262"/>
    </location>
</feature>
<accession>A0A540LFX0</accession>
<feature type="compositionally biased region" description="Basic and acidic residues" evidence="1">
    <location>
        <begin position="112"/>
        <end position="129"/>
    </location>
</feature>
<dbReference type="AlphaFoldDB" id="A0A540LFX0"/>
<keyword evidence="3" id="KW-1185">Reference proteome</keyword>
<dbReference type="Proteomes" id="UP000315295">
    <property type="component" value="Unassembled WGS sequence"/>
</dbReference>
<dbReference type="PANTHER" id="PTHR37187:SF7">
    <property type="entry name" value="EXPRESSED PROTEIN"/>
    <property type="match status" value="1"/>
</dbReference>
<feature type="region of interest" description="Disordered" evidence="1">
    <location>
        <begin position="339"/>
        <end position="359"/>
    </location>
</feature>
<evidence type="ECO:0000313" key="3">
    <source>
        <dbReference type="Proteomes" id="UP000315295"/>
    </source>
</evidence>
<protein>
    <submittedName>
        <fullName evidence="2">Uncharacterized protein</fullName>
    </submittedName>
</protein>
<gene>
    <name evidence="2" type="ORF">C1H46_029056</name>
</gene>
<organism evidence="2 3">
    <name type="scientific">Malus baccata</name>
    <name type="common">Siberian crab apple</name>
    <name type="synonym">Pyrus baccata</name>
    <dbReference type="NCBI Taxonomy" id="106549"/>
    <lineage>
        <taxon>Eukaryota</taxon>
        <taxon>Viridiplantae</taxon>
        <taxon>Streptophyta</taxon>
        <taxon>Embryophyta</taxon>
        <taxon>Tracheophyta</taxon>
        <taxon>Spermatophyta</taxon>
        <taxon>Magnoliopsida</taxon>
        <taxon>eudicotyledons</taxon>
        <taxon>Gunneridae</taxon>
        <taxon>Pentapetalae</taxon>
        <taxon>rosids</taxon>
        <taxon>fabids</taxon>
        <taxon>Rosales</taxon>
        <taxon>Rosaceae</taxon>
        <taxon>Amygdaloideae</taxon>
        <taxon>Maleae</taxon>
        <taxon>Malus</taxon>
    </lineage>
</organism>
<evidence type="ECO:0000256" key="1">
    <source>
        <dbReference type="SAM" id="MobiDB-lite"/>
    </source>
</evidence>
<feature type="compositionally biased region" description="Low complexity" evidence="1">
    <location>
        <begin position="135"/>
        <end position="146"/>
    </location>
</feature>
<dbReference type="PANTHER" id="PTHR37187">
    <property type="entry name" value="EXPRESSED PROTEIN"/>
    <property type="match status" value="1"/>
</dbReference>
<proteinExistence type="predicted"/>
<sequence length="381" mass="40903">MPPRPKKIKPPRPKKIKPKLLAKKKTKNRIRQSPPTLQPQQPPLQDKELRSCHTASATCQNHSAGDQYSKKEERQKVSANLNEMADSANGKLEGDENVQPGDVGDSKPVVESVRDVAIDDGSEPAKETREDDADGSGSSSSFSSSSSDEEAESAQVADDSGKVVEEKTEEVDISVAETTVKSVSNHLDQGGVVEETKAEEVVEEEKVVATLDETDESSPAITEEVSKQVEEKILSYVEESNGVSPVETGLVSEEVEESTLPLGKKEDCAPVITYVESKGTEEAYVESKPVPAAVADVVSKGTEEIKKPVSEKQTGESSGTAYKEEVPVVESADAGQDYGKAVIPESSGNPFTVSGAGRPLHPTSWRSCCGLFEILHPRSDR</sequence>
<feature type="region of interest" description="Disordered" evidence="1">
    <location>
        <begin position="186"/>
        <end position="223"/>
    </location>
</feature>